<reference evidence="1" key="1">
    <citation type="journal article" date="2024" name="Int. J. Syst. Evol. Microbiol.">
        <title>Turicibacter faecis sp. nov., isolated from faeces of heart failure mouse model.</title>
        <authorList>
            <person name="Imamura Y."/>
            <person name="Motooka D."/>
            <person name="Nakajima Y."/>
            <person name="Ito S."/>
            <person name="Kitakaze M."/>
            <person name="Iida T."/>
            <person name="Nakamura S."/>
        </authorList>
    </citation>
    <scope>NUCLEOTIDE SEQUENCE</scope>
    <source>
        <strain evidence="1">TC023</strain>
    </source>
</reference>
<evidence type="ECO:0000313" key="1">
    <source>
        <dbReference type="EMBL" id="BEH90062.1"/>
    </source>
</evidence>
<organism evidence="1 2">
    <name type="scientific">Turicibacter faecis</name>
    <dbReference type="NCBI Taxonomy" id="2963365"/>
    <lineage>
        <taxon>Bacteria</taxon>
        <taxon>Bacillati</taxon>
        <taxon>Bacillota</taxon>
        <taxon>Erysipelotrichia</taxon>
        <taxon>Erysipelotrichales</taxon>
        <taxon>Turicibacteraceae</taxon>
        <taxon>Turicibacter</taxon>
    </lineage>
</organism>
<evidence type="ECO:0008006" key="3">
    <source>
        <dbReference type="Google" id="ProtNLM"/>
    </source>
</evidence>
<sequence length="373" mass="42380">MKLYHMIGLGTAGLLSLTALGFMTPKSEVPENVEYKIETLSGDANLLADLQFEAIAKTGPNQYSKVVLTHDGAQLTKTKYDPLRGAGEKVLNNRDLFRHLGWATKLETTDYIVLAEFNSSYLYTNEEPLLRLRSKELSTGEVLKKDIILKELNYGESTLDEYLTEYEGDYYYITRVYSQLADKNNKLLIYQLNPQTLELTLKFEEEFSATNYPAILVEGGKMYEVDLSLGQLKVRNLKTNESTVYSLSYKDENASINELVPLNNDYFFNLADTLVKGMVNEESKSIELVEMVQPKFLATLNEKYDLSYIKSMVSHDDLLYVTYVGRKNTSSAEFIAIINPKTNEVVYEGKLDTSLTQGLAEDYKLHFTDNDSK</sequence>
<name>A0ABM8IGE3_9FIRM</name>
<gene>
    <name evidence="1" type="ORF">T23_01640</name>
</gene>
<keyword evidence="2" id="KW-1185">Reference proteome</keyword>
<protein>
    <recommendedName>
        <fullName evidence="3">DUF4340 domain-containing protein</fullName>
    </recommendedName>
</protein>
<accession>A0ABM8IGE3</accession>
<dbReference type="RefSeq" id="WP_262953856.1">
    <property type="nucleotide sequence ID" value="NZ_AP028127.1"/>
</dbReference>
<dbReference type="Proteomes" id="UP001432099">
    <property type="component" value="Chromosome"/>
</dbReference>
<dbReference type="EMBL" id="AP028127">
    <property type="protein sequence ID" value="BEH90062.1"/>
    <property type="molecule type" value="Genomic_DNA"/>
</dbReference>
<proteinExistence type="predicted"/>
<evidence type="ECO:0000313" key="2">
    <source>
        <dbReference type="Proteomes" id="UP001432099"/>
    </source>
</evidence>